<evidence type="ECO:0000256" key="2">
    <source>
        <dbReference type="SAM" id="MobiDB-lite"/>
    </source>
</evidence>
<feature type="coiled-coil region" evidence="1">
    <location>
        <begin position="138"/>
        <end position="165"/>
    </location>
</feature>
<protein>
    <recommendedName>
        <fullName evidence="5">BZIP domain-containing protein</fullName>
    </recommendedName>
</protein>
<organism evidence="3 4">
    <name type="scientific">Cyphellophora europaea (strain CBS 101466)</name>
    <name type="common">Phialophora europaea</name>
    <dbReference type="NCBI Taxonomy" id="1220924"/>
    <lineage>
        <taxon>Eukaryota</taxon>
        <taxon>Fungi</taxon>
        <taxon>Dikarya</taxon>
        <taxon>Ascomycota</taxon>
        <taxon>Pezizomycotina</taxon>
        <taxon>Eurotiomycetes</taxon>
        <taxon>Chaetothyriomycetidae</taxon>
        <taxon>Chaetothyriales</taxon>
        <taxon>Cyphellophoraceae</taxon>
        <taxon>Cyphellophora</taxon>
    </lineage>
</organism>
<dbReference type="eggNOG" id="ENOG502SKDE">
    <property type="taxonomic scope" value="Eukaryota"/>
</dbReference>
<dbReference type="InParanoid" id="W2RWB5"/>
<evidence type="ECO:0000313" key="4">
    <source>
        <dbReference type="Proteomes" id="UP000030752"/>
    </source>
</evidence>
<feature type="compositionally biased region" description="Low complexity" evidence="2">
    <location>
        <begin position="1"/>
        <end position="13"/>
    </location>
</feature>
<dbReference type="CDD" id="cd14688">
    <property type="entry name" value="bZIP_YAP"/>
    <property type="match status" value="1"/>
</dbReference>
<reference evidence="3 4" key="1">
    <citation type="submission" date="2013-03" db="EMBL/GenBank/DDBJ databases">
        <title>The Genome Sequence of Phialophora europaea CBS 101466.</title>
        <authorList>
            <consortium name="The Broad Institute Genomics Platform"/>
            <person name="Cuomo C."/>
            <person name="de Hoog S."/>
            <person name="Gorbushina A."/>
            <person name="Walker B."/>
            <person name="Young S.K."/>
            <person name="Zeng Q."/>
            <person name="Gargeya S."/>
            <person name="Fitzgerald M."/>
            <person name="Haas B."/>
            <person name="Abouelleil A."/>
            <person name="Allen A.W."/>
            <person name="Alvarado L."/>
            <person name="Arachchi H.M."/>
            <person name="Berlin A.M."/>
            <person name="Chapman S.B."/>
            <person name="Gainer-Dewar J."/>
            <person name="Goldberg J."/>
            <person name="Griggs A."/>
            <person name="Gujja S."/>
            <person name="Hansen M."/>
            <person name="Howarth C."/>
            <person name="Imamovic A."/>
            <person name="Ireland A."/>
            <person name="Larimer J."/>
            <person name="McCowan C."/>
            <person name="Murphy C."/>
            <person name="Pearson M."/>
            <person name="Poon T.W."/>
            <person name="Priest M."/>
            <person name="Roberts A."/>
            <person name="Saif S."/>
            <person name="Shea T."/>
            <person name="Sisk P."/>
            <person name="Sykes S."/>
            <person name="Wortman J."/>
            <person name="Nusbaum C."/>
            <person name="Birren B."/>
        </authorList>
    </citation>
    <scope>NUCLEOTIDE SEQUENCE [LARGE SCALE GENOMIC DNA]</scope>
    <source>
        <strain evidence="3 4">CBS 101466</strain>
    </source>
</reference>
<feature type="compositionally biased region" description="Polar residues" evidence="2">
    <location>
        <begin position="206"/>
        <end position="218"/>
    </location>
</feature>
<dbReference type="GeneID" id="19972356"/>
<evidence type="ECO:0008006" key="5">
    <source>
        <dbReference type="Google" id="ProtNLM"/>
    </source>
</evidence>
<feature type="region of interest" description="Disordered" evidence="2">
    <location>
        <begin position="559"/>
        <end position="582"/>
    </location>
</feature>
<feature type="region of interest" description="Disordered" evidence="2">
    <location>
        <begin position="177"/>
        <end position="257"/>
    </location>
</feature>
<dbReference type="HOGENOM" id="CLU_028818_2_1_1"/>
<accession>W2RWB5</accession>
<gene>
    <name evidence="3" type="ORF">HMPREF1541_05017</name>
</gene>
<evidence type="ECO:0000313" key="3">
    <source>
        <dbReference type="EMBL" id="ETN40737.1"/>
    </source>
</evidence>
<dbReference type="Pfam" id="PF11905">
    <property type="entry name" value="DUF3425"/>
    <property type="match status" value="1"/>
</dbReference>
<sequence>MNRLPSRNSNNLSTAPIHGRSSIQSASQQPWAYSTQTEPRDDEEDAIGESDDAGGPSSAQNSTKQEGQGTGSTAGTAPKRKRPLKLTASQRERKRAIDREAQRSIRIKTKNYIAHLESLVKAMEQNDAGGPDGENHQTRELMNQLRQSQEEVRRLREAMLGVQRVLGGALGDSFKLASSGEAQEQRQLSSSASPPSGSEQPPTLGRSFSASRQPNTDASAPFWLPSADSTQPSTSTAVASSHTSPPGMHPARPAKDPSQRFEGEMFYYAEYHLSRVYNSPGPGAFSNRPFDEDIIVRAVVEGWAAVEERHHLDLGWQVLQEIDQVIFGDCGVVERMAALRLLRMKLLHTANIKAGSSIPPPQDIPQYMTNEVIQHDNRANVVDNFVWPGFRKLLLDTPQRYITNELNESFRHNLKFLWPFDAADTYTKDPVTSLYCSTPEFMRRQADIRCWTMKRVFFNGHEELWETIPAYEADIQKSLPAPPLNVSVGMQGQGTVMVDEHDVDDGDIASSAGPGPAVLPSHGPSSWVGHGAVQSLPHVSHGLPMPGYWAGPMDPGMGQGFAAPGHGMPPPRGPQTHHGYPP</sequence>
<dbReference type="EMBL" id="KB822720">
    <property type="protein sequence ID" value="ETN40737.1"/>
    <property type="molecule type" value="Genomic_DNA"/>
</dbReference>
<feature type="compositionally biased region" description="Low complexity" evidence="2">
    <location>
        <begin position="189"/>
        <end position="202"/>
    </location>
</feature>
<evidence type="ECO:0000256" key="1">
    <source>
        <dbReference type="SAM" id="Coils"/>
    </source>
</evidence>
<dbReference type="PANTHER" id="PTHR37012">
    <property type="entry name" value="B-ZIP TRANSCRIPTION FACTOR (EUROFUNG)-RELATED"/>
    <property type="match status" value="1"/>
</dbReference>
<dbReference type="Proteomes" id="UP000030752">
    <property type="component" value="Unassembled WGS sequence"/>
</dbReference>
<keyword evidence="4" id="KW-1185">Reference proteome</keyword>
<name>W2RWB5_CYPE1</name>
<feature type="compositionally biased region" description="Acidic residues" evidence="2">
    <location>
        <begin position="40"/>
        <end position="52"/>
    </location>
</feature>
<dbReference type="VEuPathDB" id="FungiDB:HMPREF1541_05017"/>
<keyword evidence="1" id="KW-0175">Coiled coil</keyword>
<dbReference type="OrthoDB" id="5086080at2759"/>
<dbReference type="InterPro" id="IPR021833">
    <property type="entry name" value="DUF3425"/>
</dbReference>
<feature type="compositionally biased region" description="Polar residues" evidence="2">
    <location>
        <begin position="57"/>
        <end position="75"/>
    </location>
</feature>
<dbReference type="PANTHER" id="PTHR37012:SF2">
    <property type="entry name" value="BZIP DOMAIN-CONTAINING PROTEIN-RELATED"/>
    <property type="match status" value="1"/>
</dbReference>
<feature type="compositionally biased region" description="Polar residues" evidence="2">
    <location>
        <begin position="21"/>
        <end position="37"/>
    </location>
</feature>
<feature type="compositionally biased region" description="Low complexity" evidence="2">
    <location>
        <begin position="232"/>
        <end position="246"/>
    </location>
</feature>
<dbReference type="RefSeq" id="XP_008717580.1">
    <property type="nucleotide sequence ID" value="XM_008719358.1"/>
</dbReference>
<dbReference type="AlphaFoldDB" id="W2RWB5"/>
<proteinExistence type="predicted"/>
<feature type="region of interest" description="Disordered" evidence="2">
    <location>
        <begin position="1"/>
        <end position="102"/>
    </location>
</feature>